<dbReference type="SUPFAM" id="SSF57756">
    <property type="entry name" value="Retrovirus zinc finger-like domains"/>
    <property type="match status" value="1"/>
</dbReference>
<dbReference type="InterPro" id="IPR000086">
    <property type="entry name" value="NUDIX_hydrolase_dom"/>
</dbReference>
<dbReference type="InterPro" id="IPR001878">
    <property type="entry name" value="Znf_CCHC"/>
</dbReference>
<dbReference type="PROSITE" id="PS51462">
    <property type="entry name" value="NUDIX"/>
    <property type="match status" value="1"/>
</dbReference>
<feature type="domain" description="Nudix hydrolase" evidence="3">
    <location>
        <begin position="20"/>
        <end position="267"/>
    </location>
</feature>
<organism evidence="4">
    <name type="scientific">viral metagenome</name>
    <dbReference type="NCBI Taxonomy" id="1070528"/>
    <lineage>
        <taxon>unclassified sequences</taxon>
        <taxon>metagenomes</taxon>
        <taxon>organismal metagenomes</taxon>
    </lineage>
</organism>
<dbReference type="SUPFAM" id="SSF55811">
    <property type="entry name" value="Nudix"/>
    <property type="match status" value="1"/>
</dbReference>
<dbReference type="Gene3D" id="3.90.79.10">
    <property type="entry name" value="Nucleoside Triphosphate Pyrophosphohydrolase"/>
    <property type="match status" value="1"/>
</dbReference>
<dbReference type="AlphaFoldDB" id="A0A6C0BJ72"/>
<dbReference type="InterPro" id="IPR036875">
    <property type="entry name" value="Znf_CCHC_sf"/>
</dbReference>
<dbReference type="Pfam" id="PF00293">
    <property type="entry name" value="NUDIX"/>
    <property type="match status" value="1"/>
</dbReference>
<name>A0A6C0BJ72_9ZZZZ</name>
<dbReference type="InterPro" id="IPR020084">
    <property type="entry name" value="NUDIX_hydrolase_CS"/>
</dbReference>
<dbReference type="PANTHER" id="PTHR21340">
    <property type="entry name" value="DIADENOSINE 5,5-P1,P4-TETRAPHOSPHATE PYROPHOSPHOHYDROLASE MUTT"/>
    <property type="match status" value="1"/>
</dbReference>
<protein>
    <recommendedName>
        <fullName evidence="5">Nudix hydrolase domain-containing protein</fullName>
    </recommendedName>
</protein>
<keyword evidence="1" id="KW-0378">Hydrolase</keyword>
<dbReference type="EMBL" id="MN739162">
    <property type="protein sequence ID" value="QHS91458.1"/>
    <property type="molecule type" value="Genomic_DNA"/>
</dbReference>
<evidence type="ECO:0000259" key="2">
    <source>
        <dbReference type="PROSITE" id="PS50158"/>
    </source>
</evidence>
<accession>A0A6C0BJ72</accession>
<dbReference type="PROSITE" id="PS50158">
    <property type="entry name" value="ZF_CCHC"/>
    <property type="match status" value="1"/>
</dbReference>
<dbReference type="GO" id="GO:0006754">
    <property type="term" value="P:ATP biosynthetic process"/>
    <property type="evidence" value="ECO:0007669"/>
    <property type="project" value="TreeGrafter"/>
</dbReference>
<dbReference type="InterPro" id="IPR015797">
    <property type="entry name" value="NUDIX_hydrolase-like_dom_sf"/>
</dbReference>
<proteinExistence type="predicted"/>
<dbReference type="GO" id="GO:0006167">
    <property type="term" value="P:AMP biosynthetic process"/>
    <property type="evidence" value="ECO:0007669"/>
    <property type="project" value="TreeGrafter"/>
</dbReference>
<evidence type="ECO:0000256" key="1">
    <source>
        <dbReference type="ARBA" id="ARBA00022801"/>
    </source>
</evidence>
<dbReference type="InterPro" id="IPR051325">
    <property type="entry name" value="Nudix_hydrolase_domain"/>
</dbReference>
<evidence type="ECO:0000259" key="3">
    <source>
        <dbReference type="PROSITE" id="PS51462"/>
    </source>
</evidence>
<dbReference type="PANTHER" id="PTHR21340:SF0">
    <property type="entry name" value="BIS(5'-NUCLEOSYL)-TETRAPHOSPHATASE [ASYMMETRICAL]"/>
    <property type="match status" value="1"/>
</dbReference>
<dbReference type="GO" id="GO:0003676">
    <property type="term" value="F:nucleic acid binding"/>
    <property type="evidence" value="ECO:0007669"/>
    <property type="project" value="InterPro"/>
</dbReference>
<dbReference type="PROSITE" id="PS00893">
    <property type="entry name" value="NUDIX_BOX"/>
    <property type="match status" value="1"/>
</dbReference>
<evidence type="ECO:0008006" key="5">
    <source>
        <dbReference type="Google" id="ProtNLM"/>
    </source>
</evidence>
<reference evidence="4" key="1">
    <citation type="journal article" date="2020" name="Nature">
        <title>Giant virus diversity and host interactions through global metagenomics.</title>
        <authorList>
            <person name="Schulz F."/>
            <person name="Roux S."/>
            <person name="Paez-Espino D."/>
            <person name="Jungbluth S."/>
            <person name="Walsh D.A."/>
            <person name="Denef V.J."/>
            <person name="McMahon K.D."/>
            <person name="Konstantinidis K.T."/>
            <person name="Eloe-Fadrosh E.A."/>
            <person name="Kyrpides N.C."/>
            <person name="Woyke T."/>
        </authorList>
    </citation>
    <scope>NUCLEOTIDE SEQUENCE</scope>
    <source>
        <strain evidence="4">GVMAG-M-3300013006-15</strain>
    </source>
</reference>
<evidence type="ECO:0000313" key="4">
    <source>
        <dbReference type="EMBL" id="QHS91458.1"/>
    </source>
</evidence>
<dbReference type="GO" id="GO:0008270">
    <property type="term" value="F:zinc ion binding"/>
    <property type="evidence" value="ECO:0007669"/>
    <property type="project" value="InterPro"/>
</dbReference>
<feature type="domain" description="CCHC-type" evidence="2">
    <location>
        <begin position="5"/>
        <end position="18"/>
    </location>
</feature>
<sequence>MSVTCTNCGKPGHYYKSCVEPITSFGIILVQVLGCRREEIQQKFLDDSVINGYENANFRFLMIRRKDSLGYIELLRGKYELSDRVYIQVLIDQTSMAERKRLLEWEFNDLWEQLWSGPVSKPYRHEYEPSKAKFEQLRTELLAECIGASKTTWSEPEWGFPKGRRGPNESEIRCANREFWEETRFPMTSVNILKNCLPVEESFFGSNHVHYRHKYYLAFCFDDIEPSIKIGDNVMEREIGDICWFKADEALEKIRPYNIEKKEILLHVSSILRNYCFWSALTI</sequence>
<dbReference type="GO" id="GO:0004081">
    <property type="term" value="F:bis(5'-nucleosyl)-tetraphosphatase (asymmetrical) activity"/>
    <property type="evidence" value="ECO:0007669"/>
    <property type="project" value="TreeGrafter"/>
</dbReference>